<gene>
    <name evidence="2" type="ORF">BMT55_12880</name>
</gene>
<keyword evidence="1" id="KW-0010">Activator</keyword>
<evidence type="ECO:0008006" key="4">
    <source>
        <dbReference type="Google" id="ProtNLM"/>
    </source>
</evidence>
<proteinExistence type="predicted"/>
<reference evidence="2 3" key="1">
    <citation type="submission" date="2016-11" db="EMBL/GenBank/DDBJ databases">
        <title>Whole Genome Sequence of Listeria newyorkensis.</title>
        <authorList>
            <person name="Frink S."/>
            <person name="Morales C."/>
            <person name="Kiang D."/>
        </authorList>
    </citation>
    <scope>NUCLEOTIDE SEQUENCE [LARGE SCALE GENOMIC DNA]</scope>
    <source>
        <strain evidence="2 3">F1604011-044</strain>
    </source>
</reference>
<organism evidence="2 3">
    <name type="scientific">Listeria newyorkensis</name>
    <dbReference type="NCBI Taxonomy" id="1497681"/>
    <lineage>
        <taxon>Bacteria</taxon>
        <taxon>Bacillati</taxon>
        <taxon>Bacillota</taxon>
        <taxon>Bacilli</taxon>
        <taxon>Bacillales</taxon>
        <taxon>Listeriaceae</taxon>
        <taxon>Listeria</taxon>
    </lineage>
</organism>
<dbReference type="EMBL" id="MPDH01000017">
    <property type="protein sequence ID" value="PNP89386.1"/>
    <property type="molecule type" value="Genomic_DNA"/>
</dbReference>
<keyword evidence="3" id="KW-1185">Reference proteome</keyword>
<evidence type="ECO:0000256" key="1">
    <source>
        <dbReference type="ARBA" id="ARBA00023159"/>
    </source>
</evidence>
<evidence type="ECO:0000313" key="3">
    <source>
        <dbReference type="Proteomes" id="UP000236500"/>
    </source>
</evidence>
<name>A0ABX4XQZ3_9LIST</name>
<dbReference type="Gene3D" id="2.60.120.10">
    <property type="entry name" value="Jelly Rolls"/>
    <property type="match status" value="1"/>
</dbReference>
<comment type="caution">
    <text evidence="2">The sequence shown here is derived from an EMBL/GenBank/DDBJ whole genome shotgun (WGS) entry which is preliminary data.</text>
</comment>
<dbReference type="InterPro" id="IPR036390">
    <property type="entry name" value="WH_DNA-bd_sf"/>
</dbReference>
<sequence>MYQTDEIVQLKKNETITNIGDYIISKGYVACKAGKQLIYFAKQGDIILVKTHVSKHSLQFEAKSDVTLIRMPVERTLELLNRRNEWNEKLIAGLSTRIQFYNLPTKERLYTLLFQMGKEIGISSGADCFIPSVVTQKEMAIYMNCTREYLLSQKRLLQEEGVLSKGEHWILLRWDQWLER</sequence>
<dbReference type="InterPro" id="IPR014710">
    <property type="entry name" value="RmlC-like_jellyroll"/>
</dbReference>
<dbReference type="RefSeq" id="WP_036090185.1">
    <property type="nucleotide sequence ID" value="NZ_BJEY01000016.1"/>
</dbReference>
<evidence type="ECO:0000313" key="2">
    <source>
        <dbReference type="EMBL" id="PNP89386.1"/>
    </source>
</evidence>
<dbReference type="SUPFAM" id="SSF51206">
    <property type="entry name" value="cAMP-binding domain-like"/>
    <property type="match status" value="1"/>
</dbReference>
<dbReference type="SUPFAM" id="SSF46785">
    <property type="entry name" value="Winged helix' DNA-binding domain"/>
    <property type="match status" value="1"/>
</dbReference>
<protein>
    <recommendedName>
        <fullName evidence="4">Crp/Fnr family transcriptional regulator</fullName>
    </recommendedName>
</protein>
<dbReference type="Proteomes" id="UP000236500">
    <property type="component" value="Unassembled WGS sequence"/>
</dbReference>
<dbReference type="InterPro" id="IPR018490">
    <property type="entry name" value="cNMP-bd_dom_sf"/>
</dbReference>
<accession>A0ABX4XQZ3</accession>